<evidence type="ECO:0000313" key="2">
    <source>
        <dbReference type="EMBL" id="KAG8094145.1"/>
    </source>
</evidence>
<evidence type="ECO:0000256" key="1">
    <source>
        <dbReference type="SAM" id="MobiDB-lite"/>
    </source>
</evidence>
<reference evidence="2" key="2">
    <citation type="submission" date="2021-02" db="EMBL/GenBank/DDBJ databases">
        <authorList>
            <person name="Kimball J.A."/>
            <person name="Haas M.W."/>
            <person name="Macchietto M."/>
            <person name="Kono T."/>
            <person name="Duquette J."/>
            <person name="Shao M."/>
        </authorList>
    </citation>
    <scope>NUCLEOTIDE SEQUENCE</scope>
    <source>
        <tissue evidence="2">Fresh leaf tissue</tissue>
    </source>
</reference>
<feature type="region of interest" description="Disordered" evidence="1">
    <location>
        <begin position="47"/>
        <end position="118"/>
    </location>
</feature>
<comment type="caution">
    <text evidence="2">The sequence shown here is derived from an EMBL/GenBank/DDBJ whole genome shotgun (WGS) entry which is preliminary data.</text>
</comment>
<feature type="region of interest" description="Disordered" evidence="1">
    <location>
        <begin position="134"/>
        <end position="228"/>
    </location>
</feature>
<name>A0A8J5WNC4_ZIZPA</name>
<accession>A0A8J5WNC4</accession>
<sequence>METSSEPKGKMRIRYSTEFLLSIGESERCKNLPLGFDASLLSGLQEMSTGVPERSKGYTTTPLGMPDGPGAYSYSSRGGSSGGRWDTRLSGSSDRDGDLPDREPITHDRRDGNQYKHNWQNTEHDGLLGIGVLPRPSGYGGQVASKDRGNTYQPTRSSERYQPPRPKAAPFSRKDADAINDETFGCSEFSNEDRAEEERKRRASFEMMRKEQHKVLQEKKNGPDIKKENSGNVIMSLLQAPSERTGVTTKSGKQDVSAMSSVYQEDTTKTSSILPAPTVRPLVPPGFSNAFVERKLHSQSSNVSLEPKVLHANSENSILTISRSGGRVEGNQSAAEITAGKNKEKGICDNIARVDQKHILPSGGLTSSTEFASSILKGSGNWEGDSIEKEVKSKNIDSVRKDNSISILEQFFGNALSKGGSDLPPYVEVDNKYLFGYAHS</sequence>
<dbReference type="AlphaFoldDB" id="A0A8J5WNC4"/>
<feature type="compositionally biased region" description="Basic and acidic residues" evidence="1">
    <location>
        <begin position="93"/>
        <end position="114"/>
    </location>
</feature>
<proteinExistence type="predicted"/>
<dbReference type="OrthoDB" id="1923709at2759"/>
<dbReference type="EMBL" id="JAAALK010000080">
    <property type="protein sequence ID" value="KAG8094145.1"/>
    <property type="molecule type" value="Genomic_DNA"/>
</dbReference>
<organism evidence="2 3">
    <name type="scientific">Zizania palustris</name>
    <name type="common">Northern wild rice</name>
    <dbReference type="NCBI Taxonomy" id="103762"/>
    <lineage>
        <taxon>Eukaryota</taxon>
        <taxon>Viridiplantae</taxon>
        <taxon>Streptophyta</taxon>
        <taxon>Embryophyta</taxon>
        <taxon>Tracheophyta</taxon>
        <taxon>Spermatophyta</taxon>
        <taxon>Magnoliopsida</taxon>
        <taxon>Liliopsida</taxon>
        <taxon>Poales</taxon>
        <taxon>Poaceae</taxon>
        <taxon>BOP clade</taxon>
        <taxon>Oryzoideae</taxon>
        <taxon>Oryzeae</taxon>
        <taxon>Zizaniinae</taxon>
        <taxon>Zizania</taxon>
    </lineage>
</organism>
<dbReference type="Proteomes" id="UP000729402">
    <property type="component" value="Unassembled WGS sequence"/>
</dbReference>
<dbReference type="PANTHER" id="PTHR34802">
    <property type="entry name" value="CHORISMATE SYNTHASE"/>
    <property type="match status" value="1"/>
</dbReference>
<feature type="compositionally biased region" description="Basic and acidic residues" evidence="1">
    <location>
        <begin position="191"/>
        <end position="228"/>
    </location>
</feature>
<reference evidence="2" key="1">
    <citation type="journal article" date="2021" name="bioRxiv">
        <title>Whole Genome Assembly and Annotation of Northern Wild Rice, Zizania palustris L., Supports a Whole Genome Duplication in the Zizania Genus.</title>
        <authorList>
            <person name="Haas M."/>
            <person name="Kono T."/>
            <person name="Macchietto M."/>
            <person name="Millas R."/>
            <person name="McGilp L."/>
            <person name="Shao M."/>
            <person name="Duquette J."/>
            <person name="Hirsch C.N."/>
            <person name="Kimball J."/>
        </authorList>
    </citation>
    <scope>NUCLEOTIDE SEQUENCE</scope>
    <source>
        <tissue evidence="2">Fresh leaf tissue</tissue>
    </source>
</reference>
<evidence type="ECO:0000313" key="3">
    <source>
        <dbReference type="Proteomes" id="UP000729402"/>
    </source>
</evidence>
<dbReference type="PANTHER" id="PTHR34802:SF1">
    <property type="entry name" value="CHORISMATE SYNTHASE"/>
    <property type="match status" value="1"/>
</dbReference>
<gene>
    <name evidence="2" type="ORF">GUJ93_ZPchr0012g21204</name>
</gene>
<keyword evidence="3" id="KW-1185">Reference proteome</keyword>
<protein>
    <submittedName>
        <fullName evidence="2">Uncharacterized protein</fullName>
    </submittedName>
</protein>